<feature type="transmembrane region" description="Helical" evidence="1">
    <location>
        <begin position="6"/>
        <end position="27"/>
    </location>
</feature>
<feature type="transmembrane region" description="Helical" evidence="1">
    <location>
        <begin position="70"/>
        <end position="88"/>
    </location>
</feature>
<keyword evidence="3" id="KW-1185">Reference proteome</keyword>
<organism evidence="2 3">
    <name type="scientific">Halobacterium litoreum</name>
    <dbReference type="NCBI Taxonomy" id="2039234"/>
    <lineage>
        <taxon>Archaea</taxon>
        <taxon>Methanobacteriati</taxon>
        <taxon>Methanobacteriota</taxon>
        <taxon>Stenosarchaea group</taxon>
        <taxon>Halobacteria</taxon>
        <taxon>Halobacteriales</taxon>
        <taxon>Halobacteriaceae</taxon>
        <taxon>Halobacterium</taxon>
    </lineage>
</organism>
<evidence type="ECO:0000313" key="2">
    <source>
        <dbReference type="EMBL" id="MFC3476280.1"/>
    </source>
</evidence>
<dbReference type="GeneID" id="69117810"/>
<keyword evidence="1" id="KW-0812">Transmembrane</keyword>
<keyword evidence="1" id="KW-1133">Transmembrane helix</keyword>
<accession>A0ABD5N9W7</accession>
<dbReference type="AlphaFoldDB" id="A0ABD5N9W7"/>
<keyword evidence="1" id="KW-0472">Membrane</keyword>
<dbReference type="Proteomes" id="UP001595660">
    <property type="component" value="Unassembled WGS sequence"/>
</dbReference>
<evidence type="ECO:0000313" key="3">
    <source>
        <dbReference type="Proteomes" id="UP001595660"/>
    </source>
</evidence>
<gene>
    <name evidence="2" type="ORF">ACFOKC_00935</name>
</gene>
<comment type="caution">
    <text evidence="2">The sequence shown here is derived from an EMBL/GenBank/DDBJ whole genome shotgun (WGS) entry which is preliminary data.</text>
</comment>
<dbReference type="EMBL" id="JBHRWN010000002">
    <property type="protein sequence ID" value="MFC3476280.1"/>
    <property type="molecule type" value="Genomic_DNA"/>
</dbReference>
<feature type="transmembrane region" description="Helical" evidence="1">
    <location>
        <begin position="95"/>
        <end position="111"/>
    </location>
</feature>
<proteinExistence type="predicted"/>
<protein>
    <submittedName>
        <fullName evidence="2">Uncharacterized protein</fullName>
    </submittedName>
</protein>
<dbReference type="RefSeq" id="WP_232572592.1">
    <property type="nucleotide sequence ID" value="NZ_CP089466.1"/>
</dbReference>
<sequence length="116" mass="11234">MPDTLTIVLGIGLVAVVVYALGFGRTARGAKTGASKAKGLATSTGTMLAGGAMSGLVAGDALAQYLASDPAVAIAGVTGLLGTLGLAGRVSLTPLQYALIVLVMLIGYAALTNGGD</sequence>
<evidence type="ECO:0000256" key="1">
    <source>
        <dbReference type="SAM" id="Phobius"/>
    </source>
</evidence>
<reference evidence="2 3" key="1">
    <citation type="journal article" date="2019" name="Int. J. Syst. Evol. Microbiol.">
        <title>The Global Catalogue of Microorganisms (GCM) 10K type strain sequencing project: providing services to taxonomists for standard genome sequencing and annotation.</title>
        <authorList>
            <consortium name="The Broad Institute Genomics Platform"/>
            <consortium name="The Broad Institute Genome Sequencing Center for Infectious Disease"/>
            <person name="Wu L."/>
            <person name="Ma J."/>
        </authorList>
    </citation>
    <scope>NUCLEOTIDE SEQUENCE [LARGE SCALE GENOMIC DNA]</scope>
    <source>
        <strain evidence="2 3">CGMCC 1.12562</strain>
    </source>
</reference>
<name>A0ABD5N9W7_9EURY</name>
<feature type="transmembrane region" description="Helical" evidence="1">
    <location>
        <begin position="39"/>
        <end position="58"/>
    </location>
</feature>